<dbReference type="RefSeq" id="WP_344524820.1">
    <property type="nucleotide sequence ID" value="NZ_BAAAUG010000103.1"/>
</dbReference>
<gene>
    <name evidence="7" type="ORF">GCM10010449_53640</name>
</gene>
<dbReference type="Pfam" id="PF19278">
    <property type="entry name" value="Hydant_A_C"/>
    <property type="match status" value="1"/>
</dbReference>
<dbReference type="InterPro" id="IPR049517">
    <property type="entry name" value="ACX-like_C"/>
</dbReference>
<dbReference type="EMBL" id="BAAAUG010000103">
    <property type="protein sequence ID" value="GAA3125408.1"/>
    <property type="molecule type" value="Genomic_DNA"/>
</dbReference>
<dbReference type="Pfam" id="PF05378">
    <property type="entry name" value="Hydant_A_N"/>
    <property type="match status" value="1"/>
</dbReference>
<reference evidence="8" key="1">
    <citation type="journal article" date="2019" name="Int. J. Syst. Evol. Microbiol.">
        <title>The Global Catalogue of Microorganisms (GCM) 10K type strain sequencing project: providing services to taxonomists for standard genome sequencing and annotation.</title>
        <authorList>
            <consortium name="The Broad Institute Genomics Platform"/>
            <consortium name="The Broad Institute Genome Sequencing Center for Infectious Disease"/>
            <person name="Wu L."/>
            <person name="Ma J."/>
        </authorList>
    </citation>
    <scope>NUCLEOTIDE SEQUENCE [LARGE SCALE GENOMIC DNA]</scope>
    <source>
        <strain evidence="8">JCM 9092</strain>
    </source>
</reference>
<evidence type="ECO:0000256" key="1">
    <source>
        <dbReference type="ARBA" id="ARBA00010403"/>
    </source>
</evidence>
<feature type="domain" description="Hydantoinase/oxoprolinase N-terminal" evidence="5">
    <location>
        <begin position="6"/>
        <end position="185"/>
    </location>
</feature>
<dbReference type="Pfam" id="PF02538">
    <property type="entry name" value="Hydantoinase_B"/>
    <property type="match status" value="1"/>
</dbReference>
<feature type="region of interest" description="Disordered" evidence="2">
    <location>
        <begin position="1194"/>
        <end position="1219"/>
    </location>
</feature>
<proteinExistence type="inferred from homology"/>
<comment type="caution">
    <text evidence="7">The sequence shown here is derived from an EMBL/GenBank/DDBJ whole genome shotgun (WGS) entry which is preliminary data.</text>
</comment>
<evidence type="ECO:0000259" key="4">
    <source>
        <dbReference type="Pfam" id="PF02538"/>
    </source>
</evidence>
<accession>A0ABP6MTB9</accession>
<evidence type="ECO:0000256" key="2">
    <source>
        <dbReference type="SAM" id="MobiDB-lite"/>
    </source>
</evidence>
<evidence type="ECO:0000259" key="5">
    <source>
        <dbReference type="Pfam" id="PF05378"/>
    </source>
</evidence>
<dbReference type="InterPro" id="IPR003692">
    <property type="entry name" value="Hydantoinase_B"/>
</dbReference>
<name>A0ABP6MTB9_9ACTN</name>
<evidence type="ECO:0000313" key="7">
    <source>
        <dbReference type="EMBL" id="GAA3125408.1"/>
    </source>
</evidence>
<evidence type="ECO:0000259" key="6">
    <source>
        <dbReference type="Pfam" id="PF19278"/>
    </source>
</evidence>
<feature type="domain" description="Hydantoinase A/oxoprolinase" evidence="3">
    <location>
        <begin position="206"/>
        <end position="493"/>
    </location>
</feature>
<dbReference type="Pfam" id="PF01968">
    <property type="entry name" value="Hydantoinase_A"/>
    <property type="match status" value="1"/>
</dbReference>
<dbReference type="InterPro" id="IPR045079">
    <property type="entry name" value="Oxoprolinase-like"/>
</dbReference>
<evidence type="ECO:0000313" key="8">
    <source>
        <dbReference type="Proteomes" id="UP001501637"/>
    </source>
</evidence>
<sequence length="1219" mass="130459">MTGWQFWVDRGGTFTDIVARRPDGRLLTHKLLSDNPSRYADAAVAGIRELLGAAPGVPDDTADVPIDAVRMGTTVATNALLERKGEPTALVITGGFGDALRIAYQNRPHIFAREIVLPELLYDRVIEADERVTAEGEVLRSPDLEQLAEPLRQAYEDGIRAVAVVCMHSHLYPAHERAIAELAVRTGFPQVSLSSEVSPLMKLVPRGDTAVVDAYLSPVLHRYVQHVADELSGVRLMFMQSNGGLTEAGQFRGKDAILSGPAGGIVGMARMSHRAGFDRVIGFDMGGTSTDVSHYAGEYERVFTTQIAGVRLRAPMLDIHTVAAGGGSVLHFDGSRYRVGPDSAGAAPGPASYRGGGPLTVTDANVALGRVQPAHFPRVFGPDGDQPLDETLVRDRFAALARDISERTGDDRTPEQVAEGYLQIAVANIAAAVKRISVQKGHDVTRYALTTFGGAGGQHACMVADSLGIRTVLVPPMAGVLSALGIGLADTTAMREQSVEVRLEPSAMPRVLKTADDLEEAARAELLAEDVPEDRIRVTRRAQLRYDGTDTTLTVELTEPDSMIRVFEERHRTTYSFTLDRPVVVEALSVEATGLTEQPDLSVLAGETHRGDPETVSLHTGGTWRDVLLHRREELPPGETVDGPAIITEASSTTVVDDGWQAATTREGHLVMERVAVPEGSAASTEADPVLLEVFNNLFMSIAEQMGARLESTAQSVNIKERLDFSCALFDPDGNLVANAPHIPVHLGSMGTSVKEVIQRRGSSMRPGDTYAVNDPYHGGTHLPDVTVITPVFDIPGEREDTPGERVLFYVASRGHHAEIGGIAPGSMPANSRTIEEEGILFDNWLLVEGGRFREAETLSLLTDAPYPSRNPATNLADLRAQIAANQKGVDEVGRMIENFGLDVVQAYMRHVQDNAEEAVRRVIDALEEGEFAYPTDSGAVIRVRVSVDRQARSATIDFTGTSPQLATNFNAPFAVVNAAVLYVFRTLVAEDIPLNDGCLRPLRIIVPPGSLLAPEPPAAVVAGNVETSQAITGALYGALGVQAEGSGTMNNVTFGNDRHQYYETVASGSGAGDGFDGASVVQTHMTNSRLTDPEVLEWRLPVLLEEFAVRRGSGGTGTWRGGDGAVRRIRFREPMTVSTLSQHRRVAPYGMAGGSPGALGTGRVERADGSVQELAGSDFADARPGDVLVIETPGGGGYGPAPRDTTDAGEASDDLQAF</sequence>
<dbReference type="Proteomes" id="UP001501637">
    <property type="component" value="Unassembled WGS sequence"/>
</dbReference>
<comment type="similarity">
    <text evidence="1">Belongs to the oxoprolinase family.</text>
</comment>
<feature type="domain" description="Acetophenone carboxylase-like C-terminal" evidence="6">
    <location>
        <begin position="513"/>
        <end position="663"/>
    </location>
</feature>
<keyword evidence="8" id="KW-1185">Reference proteome</keyword>
<dbReference type="InterPro" id="IPR008040">
    <property type="entry name" value="Hydant_A_N"/>
</dbReference>
<protein>
    <submittedName>
        <fullName evidence="7">Hydantoinase B/oxoprolinase family protein</fullName>
    </submittedName>
</protein>
<dbReference type="InterPro" id="IPR002821">
    <property type="entry name" value="Hydantoinase_A"/>
</dbReference>
<dbReference type="PANTHER" id="PTHR11365:SF23">
    <property type="entry name" value="HYPOTHETICAL 5-OXOPROLINASE (EUROFUNG)-RELATED"/>
    <property type="match status" value="1"/>
</dbReference>
<feature type="domain" description="Hydantoinase B/oxoprolinase" evidence="4">
    <location>
        <begin position="688"/>
        <end position="1201"/>
    </location>
</feature>
<organism evidence="7 8">
    <name type="scientific">Streptomyces rectiviolaceus</name>
    <dbReference type="NCBI Taxonomy" id="332591"/>
    <lineage>
        <taxon>Bacteria</taxon>
        <taxon>Bacillati</taxon>
        <taxon>Actinomycetota</taxon>
        <taxon>Actinomycetes</taxon>
        <taxon>Kitasatosporales</taxon>
        <taxon>Streptomycetaceae</taxon>
        <taxon>Streptomyces</taxon>
    </lineage>
</organism>
<dbReference type="PANTHER" id="PTHR11365">
    <property type="entry name" value="5-OXOPROLINASE RELATED"/>
    <property type="match status" value="1"/>
</dbReference>
<evidence type="ECO:0000259" key="3">
    <source>
        <dbReference type="Pfam" id="PF01968"/>
    </source>
</evidence>